<dbReference type="Pfam" id="PF12867">
    <property type="entry name" value="DinB_2"/>
    <property type="match status" value="1"/>
</dbReference>
<evidence type="ECO:0000313" key="3">
    <source>
        <dbReference type="Proteomes" id="UP000318834"/>
    </source>
</evidence>
<evidence type="ECO:0000259" key="1">
    <source>
        <dbReference type="Pfam" id="PF12867"/>
    </source>
</evidence>
<dbReference type="InterPro" id="IPR034660">
    <property type="entry name" value="DinB/YfiT-like"/>
</dbReference>
<proteinExistence type="predicted"/>
<sequence length="166" mass="18971">MDDVFQWILEHVDQTYRKGNWAGRGVLPAIEGVDAGAAHWRPHPEQHTIAEIVLHMGYWKDAAGTRMAGRPWTYDEQQDWRTVPSADPGWSQVRTELETAHQRLMQDLHSLGTDRLLAPLRKTEWETRSLRTIDLAVDIATHDHYHAAQIFVLKRLYAGAATLSQA</sequence>
<dbReference type="InterPro" id="IPR024775">
    <property type="entry name" value="DinB-like"/>
</dbReference>
<dbReference type="EMBL" id="VBAP01000147">
    <property type="protein sequence ID" value="TMI70371.1"/>
    <property type="molecule type" value="Genomic_DNA"/>
</dbReference>
<accession>A0A537IGH4</accession>
<feature type="domain" description="DinB-like" evidence="1">
    <location>
        <begin position="26"/>
        <end position="150"/>
    </location>
</feature>
<dbReference type="Proteomes" id="UP000318834">
    <property type="component" value="Unassembled WGS sequence"/>
</dbReference>
<dbReference type="SUPFAM" id="SSF109854">
    <property type="entry name" value="DinB/YfiT-like putative metalloenzymes"/>
    <property type="match status" value="1"/>
</dbReference>
<evidence type="ECO:0000313" key="2">
    <source>
        <dbReference type="EMBL" id="TMI70371.1"/>
    </source>
</evidence>
<name>A0A537IGH4_9BACT</name>
<reference evidence="2 3" key="1">
    <citation type="journal article" date="2019" name="Nat. Microbiol.">
        <title>Mediterranean grassland soil C-N compound turnover is dependent on rainfall and depth, and is mediated by genomically divergent microorganisms.</title>
        <authorList>
            <person name="Diamond S."/>
            <person name="Andeer P.F."/>
            <person name="Li Z."/>
            <person name="Crits-Christoph A."/>
            <person name="Burstein D."/>
            <person name="Anantharaman K."/>
            <person name="Lane K.R."/>
            <person name="Thomas B.C."/>
            <person name="Pan C."/>
            <person name="Northen T.R."/>
            <person name="Banfield J.F."/>
        </authorList>
    </citation>
    <scope>NUCLEOTIDE SEQUENCE [LARGE SCALE GENOMIC DNA]</scope>
    <source>
        <strain evidence="2">NP_8</strain>
    </source>
</reference>
<dbReference type="AlphaFoldDB" id="A0A537IGH4"/>
<organism evidence="2 3">
    <name type="scientific">Candidatus Segetimicrobium genomatis</name>
    <dbReference type="NCBI Taxonomy" id="2569760"/>
    <lineage>
        <taxon>Bacteria</taxon>
        <taxon>Bacillati</taxon>
        <taxon>Candidatus Sysuimicrobiota</taxon>
        <taxon>Candidatus Sysuimicrobiia</taxon>
        <taxon>Candidatus Sysuimicrobiales</taxon>
        <taxon>Candidatus Segetimicrobiaceae</taxon>
        <taxon>Candidatus Segetimicrobium</taxon>
    </lineage>
</organism>
<comment type="caution">
    <text evidence="2">The sequence shown here is derived from an EMBL/GenBank/DDBJ whole genome shotgun (WGS) entry which is preliminary data.</text>
</comment>
<dbReference type="Gene3D" id="1.20.120.450">
    <property type="entry name" value="dinb family like domain"/>
    <property type="match status" value="1"/>
</dbReference>
<protein>
    <submittedName>
        <fullName evidence="2">DinB family protein</fullName>
    </submittedName>
</protein>
<gene>
    <name evidence="2" type="ORF">E6H05_13685</name>
</gene>